<feature type="compositionally biased region" description="Pro residues" evidence="1">
    <location>
        <begin position="49"/>
        <end position="58"/>
    </location>
</feature>
<evidence type="ECO:0000313" key="2">
    <source>
        <dbReference type="EMBL" id="CAB0029777.1"/>
    </source>
</evidence>
<keyword evidence="3" id="KW-1185">Reference proteome</keyword>
<evidence type="ECO:0000256" key="1">
    <source>
        <dbReference type="SAM" id="MobiDB-lite"/>
    </source>
</evidence>
<dbReference type="AlphaFoldDB" id="A0A6H5HY93"/>
<dbReference type="EMBL" id="CADCXV010000347">
    <property type="protein sequence ID" value="CAB0029777.1"/>
    <property type="molecule type" value="Genomic_DNA"/>
</dbReference>
<feature type="region of interest" description="Disordered" evidence="1">
    <location>
        <begin position="31"/>
        <end position="62"/>
    </location>
</feature>
<proteinExistence type="predicted"/>
<evidence type="ECO:0000313" key="3">
    <source>
        <dbReference type="Proteomes" id="UP000479190"/>
    </source>
</evidence>
<dbReference type="OrthoDB" id="7697859at2759"/>
<name>A0A6H5HY93_9HYME</name>
<reference evidence="2 3" key="1">
    <citation type="submission" date="2020-02" db="EMBL/GenBank/DDBJ databases">
        <authorList>
            <person name="Ferguson B K."/>
        </authorList>
    </citation>
    <scope>NUCLEOTIDE SEQUENCE [LARGE SCALE GENOMIC DNA]</scope>
</reference>
<feature type="region of interest" description="Disordered" evidence="1">
    <location>
        <begin position="215"/>
        <end position="239"/>
    </location>
</feature>
<sequence>VCLILGDATVLGDISMVLYHARQRLARVIQSKESTPEAEPLVRPSSSPKAPPCPPQLPRKPSLVADFPPPQVEADLLNLGGPFTDPTPAPAPTPTYIKPKFDIFAQDETSSPQLIDNKPAAVNDDLLGGFGSFVKNLRLQICTPITNQTKLTLDVPETRDEVAYGLSSRELANHILNRDYTSTDDMFQDMIRFERVNGLRHERYGKFRAGANSWNSKHRASARGDNNNSSSSESGDTKNKYNLPQAVAEKFAIKNRSLIALYVLPWMITNTKIITSQEGKNVTVKKEHKQKLFFSIAKSSDCFFTILTISPVLSVASRRIKKGNFCLFVYNKMETNCMRTTLVVEEYLLATTEGKAIWKIYQQHTRRHEPVPDKIRSRLNRLVILREKDWVVRGISADEVLDRFVKKITRLIITSMLRHRRGTVKWLNLPCVGRGPQHTPANTCINMSTQEGLLRAIRLEKQIFLKYISITKVSQNIVFAGTYSNTFLAPVQLVDLCHFISKKILISIAWALKEKLKPSTLWSIWSMLKKTLNARDGIDISQFLNLKATLKNNSKGYQPKKSEIFAWDQVYKFINEADNDKHLADKGSCLPQSLYQSC</sequence>
<dbReference type="Proteomes" id="UP000479190">
    <property type="component" value="Unassembled WGS sequence"/>
</dbReference>
<feature type="non-terminal residue" evidence="2">
    <location>
        <position position="1"/>
    </location>
</feature>
<gene>
    <name evidence="2" type="ORF">TBRA_LOCUS1803</name>
</gene>
<protein>
    <submittedName>
        <fullName evidence="2">Uncharacterized protein</fullName>
    </submittedName>
</protein>
<organism evidence="2 3">
    <name type="scientific">Trichogramma brassicae</name>
    <dbReference type="NCBI Taxonomy" id="86971"/>
    <lineage>
        <taxon>Eukaryota</taxon>
        <taxon>Metazoa</taxon>
        <taxon>Ecdysozoa</taxon>
        <taxon>Arthropoda</taxon>
        <taxon>Hexapoda</taxon>
        <taxon>Insecta</taxon>
        <taxon>Pterygota</taxon>
        <taxon>Neoptera</taxon>
        <taxon>Endopterygota</taxon>
        <taxon>Hymenoptera</taxon>
        <taxon>Apocrita</taxon>
        <taxon>Proctotrupomorpha</taxon>
        <taxon>Chalcidoidea</taxon>
        <taxon>Trichogrammatidae</taxon>
        <taxon>Trichogramma</taxon>
    </lineage>
</organism>
<accession>A0A6H5HY93</accession>